<evidence type="ECO:0000256" key="1">
    <source>
        <dbReference type="SAM" id="MobiDB-lite"/>
    </source>
</evidence>
<sequence>MRHFRQNGPGGRVRGGGMHHSRSKFVKIREIFNPAASPAQEPVAA</sequence>
<evidence type="ECO:0000313" key="2">
    <source>
        <dbReference type="EMBL" id="VFU10050.1"/>
    </source>
</evidence>
<evidence type="ECO:0000313" key="3">
    <source>
        <dbReference type="Proteomes" id="UP000294360"/>
    </source>
</evidence>
<accession>A0A4U8Z3P4</accession>
<gene>
    <name evidence="2" type="ORF">MTUNDRAET4_3163</name>
</gene>
<proteinExistence type="predicted"/>
<dbReference type="AlphaFoldDB" id="A0A4U8Z3P4"/>
<dbReference type="Proteomes" id="UP000294360">
    <property type="component" value="Chromosome"/>
</dbReference>
<name>A0A4U8Z3P4_METTU</name>
<reference evidence="2 3" key="1">
    <citation type="submission" date="2019-03" db="EMBL/GenBank/DDBJ databases">
        <authorList>
            <person name="Kox A.R. M."/>
        </authorList>
    </citation>
    <scope>NUCLEOTIDE SEQUENCE [LARGE SCALE GENOMIC DNA]</scope>
    <source>
        <strain evidence="2">MTUNDRAET4 annotated genome</strain>
    </source>
</reference>
<feature type="region of interest" description="Disordered" evidence="1">
    <location>
        <begin position="1"/>
        <end position="22"/>
    </location>
</feature>
<dbReference type="KEGG" id="mtun:MTUNDRAET4_3163"/>
<protein>
    <submittedName>
        <fullName evidence="2">Uncharacterized protein</fullName>
    </submittedName>
</protein>
<dbReference type="EMBL" id="LR536450">
    <property type="protein sequence ID" value="VFU10050.1"/>
    <property type="molecule type" value="Genomic_DNA"/>
</dbReference>
<organism evidence="2 3">
    <name type="scientific">Methylocella tundrae</name>
    <dbReference type="NCBI Taxonomy" id="227605"/>
    <lineage>
        <taxon>Bacteria</taxon>
        <taxon>Pseudomonadati</taxon>
        <taxon>Pseudomonadota</taxon>
        <taxon>Alphaproteobacteria</taxon>
        <taxon>Hyphomicrobiales</taxon>
        <taxon>Beijerinckiaceae</taxon>
        <taxon>Methylocella</taxon>
    </lineage>
</organism>